<dbReference type="NCBIfam" id="TIGR00918">
    <property type="entry name" value="2A060602"/>
    <property type="match status" value="1"/>
</dbReference>
<dbReference type="PANTHER" id="PTHR46022">
    <property type="entry name" value="PROTEIN PATCHED"/>
    <property type="match status" value="1"/>
</dbReference>
<comment type="similarity">
    <text evidence="2">Belongs to the patched family.</text>
</comment>
<evidence type="ECO:0000256" key="2">
    <source>
        <dbReference type="ARBA" id="ARBA00005585"/>
    </source>
</evidence>
<dbReference type="GO" id="GO:0005886">
    <property type="term" value="C:plasma membrane"/>
    <property type="evidence" value="ECO:0007669"/>
    <property type="project" value="TreeGrafter"/>
</dbReference>
<keyword evidence="4 9" id="KW-1133">Transmembrane helix</keyword>
<protein>
    <recommendedName>
        <fullName evidence="10">SSD domain-containing protein</fullName>
    </recommendedName>
</protein>
<evidence type="ECO:0000259" key="10">
    <source>
        <dbReference type="PROSITE" id="PS50156"/>
    </source>
</evidence>
<organism evidence="11 12">
    <name type="scientific">Nesidiocoris tenuis</name>
    <dbReference type="NCBI Taxonomy" id="355587"/>
    <lineage>
        <taxon>Eukaryota</taxon>
        <taxon>Metazoa</taxon>
        <taxon>Ecdysozoa</taxon>
        <taxon>Arthropoda</taxon>
        <taxon>Hexapoda</taxon>
        <taxon>Insecta</taxon>
        <taxon>Pterygota</taxon>
        <taxon>Neoptera</taxon>
        <taxon>Paraneoptera</taxon>
        <taxon>Hemiptera</taxon>
        <taxon>Heteroptera</taxon>
        <taxon>Panheteroptera</taxon>
        <taxon>Cimicomorpha</taxon>
        <taxon>Miridae</taxon>
        <taxon>Dicyphina</taxon>
        <taxon>Nesidiocoris</taxon>
    </lineage>
</organism>
<evidence type="ECO:0000256" key="9">
    <source>
        <dbReference type="SAM" id="Phobius"/>
    </source>
</evidence>
<sequence length="1208" mass="134469">MLADKSTDLYIRTPWANAEEALSQINKGKAEGSRTAIWVRSRLQAELFHLGCLVYCHPGKVIFVAILLLASFCVGLKSVVFHTKIEQLWIEEGGNVEKELRYRTAAISDSGTSTHQMVIQTSKEPGGSVLHPNSLLKHVEVLKAAVSITVELFEITWKLKDICYAPTIPSFDIHFIDQIFENIIPCTIITPLDCFWDGSKLLGPDFPVAIPMGVNGMRWTNLNPNKLVETMKTYDSGFPLDTLEQHMKRAGISSGYQEKPCLDPKDAECPATAPNKLSGQPPNVGAELTGGCYGFAANYMHWPEELIVGGVERNKTGHIKSAKALQTIVQLMGDKEMHEFWSDTYKVHHIEWNEEKAALVLDTWQRNFSEEVNKIMGRESNSSQYNMYAFSTTTLNDILGQFSKLNVFKIVVGYLLMLLYAATSLLNLKDPVRSQCGLGIAGIILVSVTVAAGLGFCAVLGIAFNASSTQIVPFLALGLGVDDMFLITHTYAEQDVSPNTSPEEQTGLLLKKTGLSVLLTSLSNMCAMFAAAIIPIPALRVFSLQSAVLVLFNLASALLVFPAMVSLDLRRRNSGRYDVACCYLPLTLDMKHKPGCKLKPSTCKLQAITRALPPDRQQTVTVLAPPKVKDEVKPSLENPNPDPSQKGILDSFFDGTVSLNLIGKAYSEFILKPRVKMMSLLLFVAVFIASLWGVSQVKDGLDLTDIVPQETNEHAFLKAQGNYFGFYDMYAVTQGDFEYPTNQKLLYEYHESFMRVQNIVKNDNGGLPDFWLSLFRDWLIGLQKAFDRDWENHSITTERWYKNASDDGILAYKLLVQTGHVDNPIDKMRVTQVKLVDSDGIINSKAFYNYLSAWVSNDAMAYGASQASFHPKPKEWYHSPGDYDLKIPKSSPLVYTQLPFYLHGLKDTELITKMIKQVREVCKRFEARGLPNFPSGIPFLFWEQYTHLRPTLCMAVLVALGSVFIVVSLLLLNLKTAALIVGMLAVVVLQLFGLMGVLNVKLSVIPAVLLIISSGISVHFMIHLCLSFVTSIGSRERRTKMAVEHMFCPIVHGAFTLFLAITSLALSEFDFIVRYFFYILVTLVGVGLLNGLVFLPVILSIFGPEAEIKPLIHPNRISTPSPQPVRRTRSTSCRSNTIPSRRSTSAQCHRETSLTTITEEPSWHSTTHEIIVEPEFVVETTTCPGSCGHVSYSNSRATLVMHFFLLKN</sequence>
<dbReference type="PANTHER" id="PTHR46022:SF1">
    <property type="entry name" value="PROTEIN PATCHED"/>
    <property type="match status" value="1"/>
</dbReference>
<feature type="region of interest" description="Disordered" evidence="8">
    <location>
        <begin position="1118"/>
        <end position="1151"/>
    </location>
</feature>
<dbReference type="GO" id="GO:0097108">
    <property type="term" value="F:hedgehog family protein binding"/>
    <property type="evidence" value="ECO:0007669"/>
    <property type="project" value="TreeGrafter"/>
</dbReference>
<dbReference type="EMBL" id="CADCXU010035428">
    <property type="protein sequence ID" value="CAB0020650.1"/>
    <property type="molecule type" value="Genomic_DNA"/>
</dbReference>
<keyword evidence="7" id="KW-0325">Glycoprotein</keyword>
<dbReference type="GO" id="GO:0005119">
    <property type="term" value="F:smoothened binding"/>
    <property type="evidence" value="ECO:0007669"/>
    <property type="project" value="TreeGrafter"/>
</dbReference>
<feature type="transmembrane region" description="Helical" evidence="9">
    <location>
        <begin position="407"/>
        <end position="428"/>
    </location>
</feature>
<evidence type="ECO:0000313" key="12">
    <source>
        <dbReference type="Proteomes" id="UP000479000"/>
    </source>
</evidence>
<feature type="transmembrane region" description="Helical" evidence="9">
    <location>
        <begin position="954"/>
        <end position="972"/>
    </location>
</feature>
<dbReference type="PROSITE" id="PS50156">
    <property type="entry name" value="SSD"/>
    <property type="match status" value="1"/>
</dbReference>
<feature type="transmembrane region" description="Helical" evidence="9">
    <location>
        <begin position="979"/>
        <end position="998"/>
    </location>
</feature>
<dbReference type="Pfam" id="PF12349">
    <property type="entry name" value="Sterol-sensing"/>
    <property type="match status" value="1"/>
</dbReference>
<evidence type="ECO:0000256" key="5">
    <source>
        <dbReference type="ARBA" id="ARBA00023136"/>
    </source>
</evidence>
<comment type="subcellular location">
    <subcellularLocation>
        <location evidence="1">Membrane</location>
        <topology evidence="1">Multi-pass membrane protein</topology>
    </subcellularLocation>
</comment>
<feature type="transmembrane region" description="Helical" evidence="9">
    <location>
        <begin position="1004"/>
        <end position="1029"/>
    </location>
</feature>
<evidence type="ECO:0000256" key="7">
    <source>
        <dbReference type="ARBA" id="ARBA00023180"/>
    </source>
</evidence>
<keyword evidence="5 9" id="KW-0472">Membrane</keyword>
<evidence type="ECO:0000256" key="6">
    <source>
        <dbReference type="ARBA" id="ARBA00023170"/>
    </source>
</evidence>
<evidence type="ECO:0000256" key="1">
    <source>
        <dbReference type="ARBA" id="ARBA00004141"/>
    </source>
</evidence>
<dbReference type="InterPro" id="IPR053958">
    <property type="entry name" value="HMGCR/SNAP/NPC1-like_SSD"/>
</dbReference>
<reference evidence="11 12" key="1">
    <citation type="submission" date="2020-02" db="EMBL/GenBank/DDBJ databases">
        <authorList>
            <person name="Ferguson B K."/>
        </authorList>
    </citation>
    <scope>NUCLEOTIDE SEQUENCE [LARGE SCALE GENOMIC DNA]</scope>
</reference>
<feature type="transmembrane region" description="Helical" evidence="9">
    <location>
        <begin position="677"/>
        <end position="694"/>
    </location>
</feature>
<keyword evidence="3 9" id="KW-0812">Transmembrane</keyword>
<evidence type="ECO:0000256" key="3">
    <source>
        <dbReference type="ARBA" id="ARBA00022692"/>
    </source>
</evidence>
<feature type="transmembrane region" description="Helical" evidence="9">
    <location>
        <begin position="440"/>
        <end position="464"/>
    </location>
</feature>
<dbReference type="InterPro" id="IPR000731">
    <property type="entry name" value="SSD"/>
</dbReference>
<dbReference type="Proteomes" id="UP000479000">
    <property type="component" value="Unassembled WGS sequence"/>
</dbReference>
<dbReference type="AlphaFoldDB" id="A0A6H5HV14"/>
<feature type="transmembrane region" description="Helical" evidence="9">
    <location>
        <begin position="1075"/>
        <end position="1102"/>
    </location>
</feature>
<dbReference type="FunFam" id="1.20.1640.10:FF:000027">
    <property type="entry name" value="Blast:Protein patched"/>
    <property type="match status" value="1"/>
</dbReference>
<feature type="transmembrane region" description="Helical" evidence="9">
    <location>
        <begin position="1050"/>
        <end position="1069"/>
    </location>
</feature>
<feature type="transmembrane region" description="Helical" evidence="9">
    <location>
        <begin position="542"/>
        <end position="567"/>
    </location>
</feature>
<proteinExistence type="inferred from homology"/>
<dbReference type="Gene3D" id="1.20.1640.10">
    <property type="entry name" value="Multidrug efflux transporter AcrB transmembrane domain"/>
    <property type="match status" value="2"/>
</dbReference>
<name>A0A6H5HV14_9HEMI</name>
<feature type="domain" description="SSD" evidence="10">
    <location>
        <begin position="406"/>
        <end position="567"/>
    </location>
</feature>
<evidence type="ECO:0000256" key="4">
    <source>
        <dbReference type="ARBA" id="ARBA00022989"/>
    </source>
</evidence>
<dbReference type="SUPFAM" id="SSF82866">
    <property type="entry name" value="Multidrug efflux transporter AcrB transmembrane domain"/>
    <property type="match status" value="2"/>
</dbReference>
<feature type="compositionally biased region" description="Polar residues" evidence="8">
    <location>
        <begin position="1138"/>
        <end position="1151"/>
    </location>
</feature>
<gene>
    <name evidence="11" type="ORF">NTEN_LOCUS24222</name>
</gene>
<keyword evidence="12" id="KW-1185">Reference proteome</keyword>
<accession>A0A6H5HV14</accession>
<evidence type="ECO:0000313" key="11">
    <source>
        <dbReference type="EMBL" id="CAB0020650.1"/>
    </source>
</evidence>
<dbReference type="GO" id="GO:0045879">
    <property type="term" value="P:negative regulation of smoothened signaling pathway"/>
    <property type="evidence" value="ECO:0007669"/>
    <property type="project" value="TreeGrafter"/>
</dbReference>
<dbReference type="OrthoDB" id="5873834at2759"/>
<evidence type="ECO:0000256" key="8">
    <source>
        <dbReference type="SAM" id="MobiDB-lite"/>
    </source>
</evidence>
<feature type="transmembrane region" description="Helical" evidence="9">
    <location>
        <begin position="513"/>
        <end position="536"/>
    </location>
</feature>
<dbReference type="InterPro" id="IPR004766">
    <property type="entry name" value="TM_rcpt_patched"/>
</dbReference>
<keyword evidence="6" id="KW-0675">Receptor</keyword>
<dbReference type="GO" id="GO:0008158">
    <property type="term" value="F:hedgehog receptor activity"/>
    <property type="evidence" value="ECO:0007669"/>
    <property type="project" value="InterPro"/>
</dbReference>